<comment type="caution">
    <text evidence="2">The sequence shown here is derived from an EMBL/GenBank/DDBJ whole genome shotgun (WGS) entry which is preliminary data.</text>
</comment>
<protein>
    <recommendedName>
        <fullName evidence="4">L1 transposable element RRM domain-containing protein</fullName>
    </recommendedName>
</protein>
<keyword evidence="3" id="KW-1185">Reference proteome</keyword>
<feature type="compositionally biased region" description="Polar residues" evidence="1">
    <location>
        <begin position="258"/>
        <end position="271"/>
    </location>
</feature>
<evidence type="ECO:0000256" key="1">
    <source>
        <dbReference type="SAM" id="MobiDB-lite"/>
    </source>
</evidence>
<proteinExistence type="predicted"/>
<evidence type="ECO:0008006" key="4">
    <source>
        <dbReference type="Google" id="ProtNLM"/>
    </source>
</evidence>
<evidence type="ECO:0000313" key="3">
    <source>
        <dbReference type="Proteomes" id="UP001066276"/>
    </source>
</evidence>
<dbReference type="Gene3D" id="1.20.5.340">
    <property type="match status" value="1"/>
</dbReference>
<reference evidence="2" key="1">
    <citation type="journal article" date="2022" name="bioRxiv">
        <title>Sequencing and chromosome-scale assembly of the giantPleurodeles waltlgenome.</title>
        <authorList>
            <person name="Brown T."/>
            <person name="Elewa A."/>
            <person name="Iarovenko S."/>
            <person name="Subramanian E."/>
            <person name="Araus A.J."/>
            <person name="Petzold A."/>
            <person name="Susuki M."/>
            <person name="Suzuki K.-i.T."/>
            <person name="Hayashi T."/>
            <person name="Toyoda A."/>
            <person name="Oliveira C."/>
            <person name="Osipova E."/>
            <person name="Leigh N.D."/>
            <person name="Simon A."/>
            <person name="Yun M.H."/>
        </authorList>
    </citation>
    <scope>NUCLEOTIDE SEQUENCE</scope>
    <source>
        <strain evidence="2">20211129_DDA</strain>
        <tissue evidence="2">Liver</tissue>
    </source>
</reference>
<dbReference type="Gene3D" id="3.30.70.1820">
    <property type="entry name" value="L1 transposable element, RRM domain"/>
    <property type="match status" value="1"/>
</dbReference>
<dbReference type="EMBL" id="JANPWB010000011">
    <property type="protein sequence ID" value="KAJ1133060.1"/>
    <property type="molecule type" value="Genomic_DNA"/>
</dbReference>
<evidence type="ECO:0000313" key="2">
    <source>
        <dbReference type="EMBL" id="KAJ1133060.1"/>
    </source>
</evidence>
<dbReference type="InterPro" id="IPR004244">
    <property type="entry name" value="Transposase_22"/>
</dbReference>
<accession>A0AAV7Q1E4</accession>
<dbReference type="AlphaFoldDB" id="A0AAV7Q1E4"/>
<dbReference type="PANTHER" id="PTHR11505">
    <property type="entry name" value="L1 TRANSPOSABLE ELEMENT-RELATED"/>
    <property type="match status" value="1"/>
</dbReference>
<dbReference type="Proteomes" id="UP001066276">
    <property type="component" value="Chromosome 7"/>
</dbReference>
<gene>
    <name evidence="2" type="ORF">NDU88_011360</name>
</gene>
<organism evidence="2 3">
    <name type="scientific">Pleurodeles waltl</name>
    <name type="common">Iberian ribbed newt</name>
    <dbReference type="NCBI Taxonomy" id="8319"/>
    <lineage>
        <taxon>Eukaryota</taxon>
        <taxon>Metazoa</taxon>
        <taxon>Chordata</taxon>
        <taxon>Craniata</taxon>
        <taxon>Vertebrata</taxon>
        <taxon>Euteleostomi</taxon>
        <taxon>Amphibia</taxon>
        <taxon>Batrachia</taxon>
        <taxon>Caudata</taxon>
        <taxon>Salamandroidea</taxon>
        <taxon>Salamandridae</taxon>
        <taxon>Pleurodelinae</taxon>
        <taxon>Pleurodeles</taxon>
    </lineage>
</organism>
<name>A0AAV7Q1E4_PLEWA</name>
<feature type="region of interest" description="Disordered" evidence="1">
    <location>
        <begin position="246"/>
        <end position="281"/>
    </location>
</feature>
<sequence>MADPTESPSTAMDTILKELLAIKSSVASLENTVSINTTEVQGLRNEVAKFQSRMQSMDNQLTDIEIRIDKTPDTSQDIWYLQQKMINLEDQSRRPNLRIIGLPEQTEKDNILDFLTTFLPTLTNITSTMPLDFQRAHRVRSCGIIQSIRPRHILACCLRHQQARQIIMAAKKHGPYEYETSQVIITADFSTPTNLKRKQFLNLRNRLKKRDIKYGLLDPATMIVTFQGKTKEYSDPHDLESFLNDLDDKDSEVEHKTSSPSTTNEFSSPTTPEDIDQGEWETVERQWTYGGKFKEWKKYQPRDKSRSPLKT</sequence>